<dbReference type="GO" id="GO:0019905">
    <property type="term" value="F:syntaxin binding"/>
    <property type="evidence" value="ECO:0007669"/>
    <property type="project" value="TreeGrafter"/>
</dbReference>
<dbReference type="SMART" id="SM00355">
    <property type="entry name" value="ZnF_C2H2"/>
    <property type="match status" value="3"/>
</dbReference>
<dbReference type="GO" id="GO:0031201">
    <property type="term" value="C:SNARE complex"/>
    <property type="evidence" value="ECO:0007669"/>
    <property type="project" value="TreeGrafter"/>
</dbReference>
<keyword evidence="3 4" id="KW-0653">Protein transport</keyword>
<dbReference type="InterPro" id="IPR011990">
    <property type="entry name" value="TPR-like_helical_dom_sf"/>
</dbReference>
<sequence length="461" mass="52949">MAENEIKARKKLEEAEKKTKGASGFLSNLFGGSKNDEAADLFVQDEASKLDELCCMEDGCFACFDDIASYENHYEEFHRHKCSICGRVFVNSYCHHLHLEESHSAIFKLLRQRFPMKPLYKCFEESCPEIFVLDVERDRHVLEVHNIRESVVVDVKRKKVKRQQICNQRGLNDIEIAYQKVGAREKIINGKKKLIPRSIIFGCDEHEPMFENAGNLFKIAKLWKEAGDAFIRSAEIHAASGDRKHDIASGYAEAANCYRKINAELAVDCLMKTAEIYTDMGRFTMAAKNHCVIAELYEKDNPDLNQSMLHYQKAADYYKGEENRSSATKCLIKVAQIAAELEQYRKAIQVFEEIAIWEADHPTLKYGAKTHFFQALLCYLCVDVLDAQHALKRYEEISPSFSDTRECKLIRDLILCLEEQNQDQLTDAVKAYDKITRLDQWHTTLLVKIKRLCGGGEDDLK</sequence>
<dbReference type="STRING" id="318479.A0A0N4U1C5"/>
<dbReference type="GO" id="GO:0005483">
    <property type="term" value="F:soluble NSF attachment protein activity"/>
    <property type="evidence" value="ECO:0007669"/>
    <property type="project" value="TreeGrafter"/>
</dbReference>
<name>A0A0N4U1C5_DRAME</name>
<evidence type="ECO:0000256" key="4">
    <source>
        <dbReference type="RuleBase" id="RU367013"/>
    </source>
</evidence>
<evidence type="ECO:0000313" key="7">
    <source>
        <dbReference type="Proteomes" id="UP000038040"/>
    </source>
</evidence>
<dbReference type="PRINTS" id="PR00448">
    <property type="entry name" value="NSFATTACHMNT"/>
</dbReference>
<dbReference type="EMBL" id="UYYG01001150">
    <property type="protein sequence ID" value="VDN54786.1"/>
    <property type="molecule type" value="Genomic_DNA"/>
</dbReference>
<keyword evidence="4" id="KW-0472">Membrane</keyword>
<protein>
    <submittedName>
        <fullName evidence="9">C2H2-type domain-containing protein</fullName>
    </submittedName>
</protein>
<reference evidence="6 8" key="2">
    <citation type="submission" date="2018-11" db="EMBL/GenBank/DDBJ databases">
        <authorList>
            <consortium name="Pathogen Informatics"/>
        </authorList>
    </citation>
    <scope>NUCLEOTIDE SEQUENCE [LARGE SCALE GENOMIC DNA]</scope>
</reference>
<dbReference type="Gene3D" id="1.25.40.10">
    <property type="entry name" value="Tetratricopeptide repeat domain"/>
    <property type="match status" value="1"/>
</dbReference>
<evidence type="ECO:0000259" key="5">
    <source>
        <dbReference type="PROSITE" id="PS00028"/>
    </source>
</evidence>
<dbReference type="InterPro" id="IPR000744">
    <property type="entry name" value="NSF_attach"/>
</dbReference>
<keyword evidence="8" id="KW-1185">Reference proteome</keyword>
<dbReference type="SUPFAM" id="SSF48452">
    <property type="entry name" value="TPR-like"/>
    <property type="match status" value="1"/>
</dbReference>
<evidence type="ECO:0000313" key="6">
    <source>
        <dbReference type="EMBL" id="VDN54786.1"/>
    </source>
</evidence>
<keyword evidence="2 4" id="KW-0813">Transport</keyword>
<dbReference type="Proteomes" id="UP000038040">
    <property type="component" value="Unplaced"/>
</dbReference>
<comment type="subcellular location">
    <subcellularLocation>
        <location evidence="4">Membrane</location>
        <topology evidence="4">Peripheral membrane protein</topology>
    </subcellularLocation>
</comment>
<evidence type="ECO:0000313" key="9">
    <source>
        <dbReference type="WBParaSite" id="DME_0000039901-mRNA-1"/>
    </source>
</evidence>
<gene>
    <name evidence="6" type="ORF">DME_LOCUS4759</name>
</gene>
<dbReference type="PANTHER" id="PTHR13768">
    <property type="entry name" value="SOLUBLE NSF ATTACHMENT PROTEIN SNAP"/>
    <property type="match status" value="1"/>
</dbReference>
<dbReference type="Proteomes" id="UP000274756">
    <property type="component" value="Unassembled WGS sequence"/>
</dbReference>
<reference evidence="9" key="1">
    <citation type="submission" date="2017-02" db="UniProtKB">
        <authorList>
            <consortium name="WormBaseParasite"/>
        </authorList>
    </citation>
    <scope>IDENTIFICATION</scope>
</reference>
<dbReference type="OrthoDB" id="9984275at2759"/>
<evidence type="ECO:0000256" key="2">
    <source>
        <dbReference type="ARBA" id="ARBA00022448"/>
    </source>
</evidence>
<evidence type="ECO:0000256" key="1">
    <source>
        <dbReference type="ARBA" id="ARBA00010050"/>
    </source>
</evidence>
<dbReference type="PROSITE" id="PS00028">
    <property type="entry name" value="ZINC_FINGER_C2H2_1"/>
    <property type="match status" value="2"/>
</dbReference>
<accession>A0A0N4U1C5</accession>
<feature type="domain" description="C2H2-type" evidence="5">
    <location>
        <begin position="82"/>
        <end position="103"/>
    </location>
</feature>
<proteinExistence type="inferred from homology"/>
<dbReference type="GO" id="GO:0005774">
    <property type="term" value="C:vacuolar membrane"/>
    <property type="evidence" value="ECO:0007669"/>
    <property type="project" value="TreeGrafter"/>
</dbReference>
<comment type="function">
    <text evidence="4">Required for vesicular transport between the endoplasmic reticulum and the Golgi apparatus.</text>
</comment>
<organism evidence="7 9">
    <name type="scientific">Dracunculus medinensis</name>
    <name type="common">Guinea worm</name>
    <dbReference type="NCBI Taxonomy" id="318479"/>
    <lineage>
        <taxon>Eukaryota</taxon>
        <taxon>Metazoa</taxon>
        <taxon>Ecdysozoa</taxon>
        <taxon>Nematoda</taxon>
        <taxon>Chromadorea</taxon>
        <taxon>Rhabditida</taxon>
        <taxon>Spirurina</taxon>
        <taxon>Dracunculoidea</taxon>
        <taxon>Dracunculidae</taxon>
        <taxon>Dracunculus</taxon>
    </lineage>
</organism>
<dbReference type="PANTHER" id="PTHR13768:SF8">
    <property type="entry name" value="ALPHA-SOLUBLE NSF ATTACHMENT PROTEIN"/>
    <property type="match status" value="1"/>
</dbReference>
<dbReference type="InterPro" id="IPR013087">
    <property type="entry name" value="Znf_C2H2_type"/>
</dbReference>
<feature type="domain" description="C2H2-type" evidence="5">
    <location>
        <begin position="122"/>
        <end position="145"/>
    </location>
</feature>
<evidence type="ECO:0000256" key="3">
    <source>
        <dbReference type="ARBA" id="ARBA00022927"/>
    </source>
</evidence>
<dbReference type="CDD" id="cd15832">
    <property type="entry name" value="SNAP"/>
    <property type="match status" value="1"/>
</dbReference>
<dbReference type="GO" id="GO:0035494">
    <property type="term" value="P:SNARE complex disassembly"/>
    <property type="evidence" value="ECO:0007669"/>
    <property type="project" value="TreeGrafter"/>
</dbReference>
<dbReference type="WBParaSite" id="DME_0000039901-mRNA-1">
    <property type="protein sequence ID" value="DME_0000039901-mRNA-1"/>
    <property type="gene ID" value="DME_0000039901"/>
</dbReference>
<dbReference type="AlphaFoldDB" id="A0A0N4U1C5"/>
<dbReference type="GO" id="GO:0006886">
    <property type="term" value="P:intracellular protein transport"/>
    <property type="evidence" value="ECO:0007669"/>
    <property type="project" value="UniProtKB-UniRule"/>
</dbReference>
<evidence type="ECO:0000313" key="8">
    <source>
        <dbReference type="Proteomes" id="UP000274756"/>
    </source>
</evidence>
<dbReference type="Pfam" id="PF14938">
    <property type="entry name" value="SNAP"/>
    <property type="match status" value="1"/>
</dbReference>
<keyword evidence="4" id="KW-0931">ER-Golgi transport</keyword>
<comment type="similarity">
    <text evidence="1 4">Belongs to the SNAP family.</text>
</comment>